<accession>A0AA35V6X7</accession>
<gene>
    <name evidence="1" type="ORF">LSALG_LOCUS12196</name>
</gene>
<reference evidence="1" key="1">
    <citation type="submission" date="2023-04" db="EMBL/GenBank/DDBJ databases">
        <authorList>
            <person name="Vijverberg K."/>
            <person name="Xiong W."/>
            <person name="Schranz E."/>
        </authorList>
    </citation>
    <scope>NUCLEOTIDE SEQUENCE</scope>
</reference>
<dbReference type="EMBL" id="OX465078">
    <property type="protein sequence ID" value="CAI9271946.1"/>
    <property type="molecule type" value="Genomic_DNA"/>
</dbReference>
<keyword evidence="2" id="KW-1185">Reference proteome</keyword>
<dbReference type="Proteomes" id="UP001177003">
    <property type="component" value="Chromosome 2"/>
</dbReference>
<evidence type="ECO:0000313" key="1">
    <source>
        <dbReference type="EMBL" id="CAI9271946.1"/>
    </source>
</evidence>
<sequence length="104" mass="12022">MSISIEALAMAGTDHIEWGMSFAEWERMDIGPPPPYLYDEEDCDFEQHHEEDKEVVELKQIDSSYHSQDVLIKGIEMAIMIVGINPKQLVVDDEIQMQERPRCV</sequence>
<organism evidence="1 2">
    <name type="scientific">Lactuca saligna</name>
    <name type="common">Willowleaf lettuce</name>
    <dbReference type="NCBI Taxonomy" id="75948"/>
    <lineage>
        <taxon>Eukaryota</taxon>
        <taxon>Viridiplantae</taxon>
        <taxon>Streptophyta</taxon>
        <taxon>Embryophyta</taxon>
        <taxon>Tracheophyta</taxon>
        <taxon>Spermatophyta</taxon>
        <taxon>Magnoliopsida</taxon>
        <taxon>eudicotyledons</taxon>
        <taxon>Gunneridae</taxon>
        <taxon>Pentapetalae</taxon>
        <taxon>asterids</taxon>
        <taxon>campanulids</taxon>
        <taxon>Asterales</taxon>
        <taxon>Asteraceae</taxon>
        <taxon>Cichorioideae</taxon>
        <taxon>Cichorieae</taxon>
        <taxon>Lactucinae</taxon>
        <taxon>Lactuca</taxon>
    </lineage>
</organism>
<name>A0AA35V6X7_LACSI</name>
<protein>
    <submittedName>
        <fullName evidence="1">Uncharacterized protein</fullName>
    </submittedName>
</protein>
<evidence type="ECO:0000313" key="2">
    <source>
        <dbReference type="Proteomes" id="UP001177003"/>
    </source>
</evidence>
<proteinExistence type="predicted"/>
<dbReference type="AlphaFoldDB" id="A0AA35V6X7"/>